<proteinExistence type="predicted"/>
<evidence type="ECO:0000313" key="3">
    <source>
        <dbReference type="EMBL" id="KON29890.1"/>
    </source>
</evidence>
<keyword evidence="2" id="KW-1133">Transmembrane helix</keyword>
<comment type="caution">
    <text evidence="3">The sequence shown here is derived from an EMBL/GenBank/DDBJ whole genome shotgun (WGS) entry which is preliminary data.</text>
</comment>
<protein>
    <submittedName>
        <fullName evidence="3">Uncharacterized protein</fullName>
    </submittedName>
</protein>
<feature type="transmembrane region" description="Helical" evidence="2">
    <location>
        <begin position="52"/>
        <end position="77"/>
    </location>
</feature>
<sequence>MKREVRRRLLRSSAVYGAFAALLLWLLLFQDLTVGDFGRFLPYLPGQMASTSLRVILLPLLVSISIFYVASLFSAAFEGTFNEILVGSLYATGFAAFFALALILSPAQRMLNEMGYLFLEAFAILVVYNSISALSRAWRSHALKAVAASATIYIEGRIAIMLIDLFIGSGGMSLPAGLPAALTELLDLGFTVAAAVSMLAVFKTSRTPSLSAVGGIASNYPLVVFSCVAGALYFNYFRGSLMSASPGIANLSPYIEWTGICIIAAFIYARAQRGIQASMLTKAQLGDWIKHVQEVSTYKGDRFVGFTEIVDDFLERGRRDRLLISLAMFLRENGVGDEKISLLLSEMINYEDAKKPVFAVRGRASALEVENEARRLSVLQKTIDKIMPVGARGALGLESNQRGGLDGASEAQSPGLGEKPELGSNVIESDGGRDEG</sequence>
<feature type="transmembrane region" description="Helical" evidence="2">
    <location>
        <begin position="254"/>
        <end position="271"/>
    </location>
</feature>
<feature type="transmembrane region" description="Helical" evidence="2">
    <location>
        <begin position="209"/>
        <end position="234"/>
    </location>
</feature>
<evidence type="ECO:0000256" key="2">
    <source>
        <dbReference type="SAM" id="Phobius"/>
    </source>
</evidence>
<accession>A0A0M0BNF9</accession>
<feature type="transmembrane region" description="Helical" evidence="2">
    <location>
        <begin position="146"/>
        <end position="168"/>
    </location>
</feature>
<feature type="transmembrane region" description="Helical" evidence="2">
    <location>
        <begin position="12"/>
        <end position="32"/>
    </location>
</feature>
<dbReference type="Proteomes" id="UP000037210">
    <property type="component" value="Unassembled WGS sequence"/>
</dbReference>
<name>A0A0M0BNF9_9ARCH</name>
<evidence type="ECO:0000313" key="4">
    <source>
        <dbReference type="Proteomes" id="UP000037210"/>
    </source>
</evidence>
<reference evidence="3 4" key="1">
    <citation type="submission" date="2015-06" db="EMBL/GenBank/DDBJ databases">
        <title>New insights into the roles of widespread benthic archaea in carbon and nitrogen cycling.</title>
        <authorList>
            <person name="Lazar C.S."/>
            <person name="Baker B.J."/>
            <person name="Seitz K.W."/>
            <person name="Hyde A.S."/>
            <person name="Dick G.J."/>
            <person name="Hinrichs K.-U."/>
            <person name="Teske A.P."/>
        </authorList>
    </citation>
    <scope>NUCLEOTIDE SEQUENCE [LARGE SCALE GENOMIC DNA]</scope>
    <source>
        <strain evidence="3">DG-45</strain>
    </source>
</reference>
<organism evidence="3 4">
    <name type="scientific">miscellaneous Crenarchaeota group-15 archaeon DG-45</name>
    <dbReference type="NCBI Taxonomy" id="1685127"/>
    <lineage>
        <taxon>Archaea</taxon>
        <taxon>Candidatus Bathyarchaeota</taxon>
        <taxon>MCG-15</taxon>
    </lineage>
</organism>
<evidence type="ECO:0000256" key="1">
    <source>
        <dbReference type="SAM" id="MobiDB-lite"/>
    </source>
</evidence>
<feature type="region of interest" description="Disordered" evidence="1">
    <location>
        <begin position="397"/>
        <end position="436"/>
    </location>
</feature>
<feature type="transmembrane region" description="Helical" evidence="2">
    <location>
        <begin position="180"/>
        <end position="202"/>
    </location>
</feature>
<gene>
    <name evidence="3" type="ORF">AC482_05310</name>
</gene>
<feature type="transmembrane region" description="Helical" evidence="2">
    <location>
        <begin position="116"/>
        <end position="134"/>
    </location>
</feature>
<keyword evidence="2" id="KW-0812">Transmembrane</keyword>
<dbReference type="EMBL" id="LFWZ01000048">
    <property type="protein sequence ID" value="KON29890.1"/>
    <property type="molecule type" value="Genomic_DNA"/>
</dbReference>
<dbReference type="AlphaFoldDB" id="A0A0M0BNF9"/>
<keyword evidence="2" id="KW-0472">Membrane</keyword>
<feature type="transmembrane region" description="Helical" evidence="2">
    <location>
        <begin position="84"/>
        <end position="104"/>
    </location>
</feature>